<reference evidence="1 2" key="1">
    <citation type="submission" date="2019-03" db="EMBL/GenBank/DDBJ databases">
        <title>Deep-cultivation of Planctomycetes and their phenomic and genomic characterization uncovers novel biology.</title>
        <authorList>
            <person name="Wiegand S."/>
            <person name="Jogler M."/>
            <person name="Boedeker C."/>
            <person name="Pinto D."/>
            <person name="Vollmers J."/>
            <person name="Rivas-Marin E."/>
            <person name="Kohn T."/>
            <person name="Peeters S.H."/>
            <person name="Heuer A."/>
            <person name="Rast P."/>
            <person name="Oberbeckmann S."/>
            <person name="Bunk B."/>
            <person name="Jeske O."/>
            <person name="Meyerdierks A."/>
            <person name="Storesund J.E."/>
            <person name="Kallscheuer N."/>
            <person name="Luecker S."/>
            <person name="Lage O.M."/>
            <person name="Pohl T."/>
            <person name="Merkel B.J."/>
            <person name="Hornburger P."/>
            <person name="Mueller R.-W."/>
            <person name="Bruemmer F."/>
            <person name="Labrenz M."/>
            <person name="Spormann A.M."/>
            <person name="Op den Camp H."/>
            <person name="Overmann J."/>
            <person name="Amann R."/>
            <person name="Jetten M.S.M."/>
            <person name="Mascher T."/>
            <person name="Medema M.H."/>
            <person name="Devos D.P."/>
            <person name="Kaster A.-K."/>
            <person name="Ovreas L."/>
            <person name="Rohde M."/>
            <person name="Galperin M.Y."/>
            <person name="Jogler C."/>
        </authorList>
    </citation>
    <scope>NUCLEOTIDE SEQUENCE [LARGE SCALE GENOMIC DNA]</scope>
    <source>
        <strain evidence="1 2">V202</strain>
    </source>
</reference>
<evidence type="ECO:0008006" key="3">
    <source>
        <dbReference type="Google" id="ProtNLM"/>
    </source>
</evidence>
<dbReference type="AlphaFoldDB" id="A0A517WWL1"/>
<evidence type="ECO:0000313" key="2">
    <source>
        <dbReference type="Proteomes" id="UP000318384"/>
    </source>
</evidence>
<proteinExistence type="predicted"/>
<evidence type="ECO:0000313" key="1">
    <source>
        <dbReference type="EMBL" id="QDU09660.1"/>
    </source>
</evidence>
<organism evidence="1 2">
    <name type="scientific">Gimesia aquarii</name>
    <dbReference type="NCBI Taxonomy" id="2527964"/>
    <lineage>
        <taxon>Bacteria</taxon>
        <taxon>Pseudomonadati</taxon>
        <taxon>Planctomycetota</taxon>
        <taxon>Planctomycetia</taxon>
        <taxon>Planctomycetales</taxon>
        <taxon>Planctomycetaceae</taxon>
        <taxon>Gimesia</taxon>
    </lineage>
</organism>
<name>A0A517WWL1_9PLAN</name>
<gene>
    <name evidence="1" type="ORF">V202x_30360</name>
</gene>
<keyword evidence="2" id="KW-1185">Reference proteome</keyword>
<dbReference type="EMBL" id="CP037422">
    <property type="protein sequence ID" value="QDU09660.1"/>
    <property type="molecule type" value="Genomic_DNA"/>
</dbReference>
<accession>A0A517WWL1</accession>
<dbReference type="OrthoDB" id="285419at2"/>
<dbReference type="Proteomes" id="UP000318384">
    <property type="component" value="Chromosome"/>
</dbReference>
<sequence length="218" mass="24920">MDAEERIIKRLGEMIDMGEELSAEERRADHHGNYESINEGNVAQWKMSSLNILLRGFGENSIHYKEFVKEVDNSTFSVEIGNNILFAALDDMRGGYLAGMKELLEAEIFSDFMEQAEELFTKGYHPAAAVVAGCVLEDALRKLCEQQSEIELPDKPKLSWMNDRLREHSVYNLLTHKRITANADLRNKAAHGEWSEFDKDDVKEMVSSINTFMQKHFG</sequence>
<dbReference type="RefSeq" id="WP_145176228.1">
    <property type="nucleotide sequence ID" value="NZ_CP037422.1"/>
</dbReference>
<protein>
    <recommendedName>
        <fullName evidence="3">DUF4145 domain-containing protein</fullName>
    </recommendedName>
</protein>